<dbReference type="InterPro" id="IPR007314">
    <property type="entry name" value="Cofac_haem-bd_dom"/>
</dbReference>
<comment type="caution">
    <text evidence="3">The sequence shown here is derived from an EMBL/GenBank/DDBJ whole genome shotgun (WGS) entry which is preliminary data.</text>
</comment>
<protein>
    <recommendedName>
        <fullName evidence="2">Haem-binding uptake Tiki superfamily ChaN domain-containing protein</fullName>
    </recommendedName>
</protein>
<evidence type="ECO:0000256" key="1">
    <source>
        <dbReference type="SAM" id="MobiDB-lite"/>
    </source>
</evidence>
<sequence length="485" mass="54968">MRRLLSKLRETVNFRDLRAPTLQYVVIDRSRLNQPVVGNRSASILYFGEHHHVHYILGSQLCVMDSFFGADTVNQVKIQQRPEALKLQSERQKLDEQLKSLEEQQMRAQVRAAERQRTGQASDEEDDSLRQLKEESRKVHELLQTKGDDDPFTPNLVSGGSADKYLVLEQFNVKQQHIINQYRLGHLSLDQLDSLYNSPETIKQAASLSSVPQKESPTPSLEAPYVKEGFSILTHYHLLLDLAKEMKVKVQAGFPPRGVASYMYKNGRESTVHLLADLFPHPPNHIKALQPLDNDYGHSMFIKGTQEHYEQFRNTMTGLVSGGDEEKIKRLFDAQVLKDSVMAAKIFSLVANSSSDDVNIMVIAGTGHLDYGFGVPERVRKLCQVYGIELNELSITTRSSQQEMETSQRQPADFLIQYEPEESYSRVSVDTSQFVSHFSVVLDRLGNPRTRTAPPRYCIQSNTAQVGGAPPNQQQLNDRLQSTQQ</sequence>
<accession>A0A2P6MRW4</accession>
<feature type="domain" description="Haem-binding uptake Tiki superfamily ChaN" evidence="2">
    <location>
        <begin position="165"/>
        <end position="379"/>
    </location>
</feature>
<keyword evidence="4" id="KW-1185">Reference proteome</keyword>
<dbReference type="OrthoDB" id="8300214at2759"/>
<gene>
    <name evidence="3" type="ORF">PROFUN_06566</name>
</gene>
<reference evidence="3 4" key="1">
    <citation type="journal article" date="2018" name="Genome Biol. Evol.">
        <title>Multiple Roots of Fruiting Body Formation in Amoebozoa.</title>
        <authorList>
            <person name="Hillmann F."/>
            <person name="Forbes G."/>
            <person name="Novohradska S."/>
            <person name="Ferling I."/>
            <person name="Riege K."/>
            <person name="Groth M."/>
            <person name="Westermann M."/>
            <person name="Marz M."/>
            <person name="Spaller T."/>
            <person name="Winckler T."/>
            <person name="Schaap P."/>
            <person name="Glockner G."/>
        </authorList>
    </citation>
    <scope>NUCLEOTIDE SEQUENCE [LARGE SCALE GENOMIC DNA]</scope>
    <source>
        <strain evidence="3 4">Jena</strain>
    </source>
</reference>
<evidence type="ECO:0000313" key="3">
    <source>
        <dbReference type="EMBL" id="PRP74437.1"/>
    </source>
</evidence>
<name>A0A2P6MRW4_9EUKA</name>
<feature type="region of interest" description="Disordered" evidence="1">
    <location>
        <begin position="105"/>
        <end position="129"/>
    </location>
</feature>
<dbReference type="EMBL" id="MDYQ01000463">
    <property type="protein sequence ID" value="PRP74437.1"/>
    <property type="molecule type" value="Genomic_DNA"/>
</dbReference>
<organism evidence="3 4">
    <name type="scientific">Planoprotostelium fungivorum</name>
    <dbReference type="NCBI Taxonomy" id="1890364"/>
    <lineage>
        <taxon>Eukaryota</taxon>
        <taxon>Amoebozoa</taxon>
        <taxon>Evosea</taxon>
        <taxon>Variosea</taxon>
        <taxon>Cavosteliida</taxon>
        <taxon>Cavosteliaceae</taxon>
        <taxon>Planoprotostelium</taxon>
    </lineage>
</organism>
<dbReference type="SUPFAM" id="SSF159501">
    <property type="entry name" value="EreA/ChaN-like"/>
    <property type="match status" value="1"/>
</dbReference>
<proteinExistence type="predicted"/>
<dbReference type="InParanoid" id="A0A2P6MRW4"/>
<dbReference type="Proteomes" id="UP000241769">
    <property type="component" value="Unassembled WGS sequence"/>
</dbReference>
<dbReference type="Pfam" id="PF04187">
    <property type="entry name" value="Cofac_haem_bdg"/>
    <property type="match status" value="1"/>
</dbReference>
<feature type="region of interest" description="Disordered" evidence="1">
    <location>
        <begin position="462"/>
        <end position="485"/>
    </location>
</feature>
<dbReference type="STRING" id="1890364.A0A2P6MRW4"/>
<evidence type="ECO:0000259" key="2">
    <source>
        <dbReference type="Pfam" id="PF04187"/>
    </source>
</evidence>
<dbReference type="AlphaFoldDB" id="A0A2P6MRW4"/>
<evidence type="ECO:0000313" key="4">
    <source>
        <dbReference type="Proteomes" id="UP000241769"/>
    </source>
</evidence>